<sequence>TNCLKSQEEEDANEKSPE</sequence>
<dbReference type="EMBL" id="BMAW01052732">
    <property type="protein sequence ID" value="GFS87186.1"/>
    <property type="molecule type" value="Genomic_DNA"/>
</dbReference>
<feature type="non-terminal residue" evidence="1">
    <location>
        <position position="1"/>
    </location>
</feature>
<protein>
    <submittedName>
        <fullName evidence="1">Uncharacterized protein</fullName>
    </submittedName>
</protein>
<comment type="caution">
    <text evidence="1">The sequence shown here is derived from an EMBL/GenBank/DDBJ whole genome shotgun (WGS) entry which is preliminary data.</text>
</comment>
<evidence type="ECO:0000313" key="1">
    <source>
        <dbReference type="EMBL" id="GFS87186.1"/>
    </source>
</evidence>
<gene>
    <name evidence="1" type="ORF">NPIL_339901</name>
</gene>
<name>A0A8X6N065_NEPPI</name>
<accession>A0A8X6N065</accession>
<dbReference type="AlphaFoldDB" id="A0A8X6N065"/>
<dbReference type="Proteomes" id="UP000887013">
    <property type="component" value="Unassembled WGS sequence"/>
</dbReference>
<proteinExistence type="predicted"/>
<organism evidence="1 2">
    <name type="scientific">Nephila pilipes</name>
    <name type="common">Giant wood spider</name>
    <name type="synonym">Nephila maculata</name>
    <dbReference type="NCBI Taxonomy" id="299642"/>
    <lineage>
        <taxon>Eukaryota</taxon>
        <taxon>Metazoa</taxon>
        <taxon>Ecdysozoa</taxon>
        <taxon>Arthropoda</taxon>
        <taxon>Chelicerata</taxon>
        <taxon>Arachnida</taxon>
        <taxon>Araneae</taxon>
        <taxon>Araneomorphae</taxon>
        <taxon>Entelegynae</taxon>
        <taxon>Araneoidea</taxon>
        <taxon>Nephilidae</taxon>
        <taxon>Nephila</taxon>
    </lineage>
</organism>
<keyword evidence="2" id="KW-1185">Reference proteome</keyword>
<evidence type="ECO:0000313" key="2">
    <source>
        <dbReference type="Proteomes" id="UP000887013"/>
    </source>
</evidence>
<reference evidence="1" key="1">
    <citation type="submission" date="2020-08" db="EMBL/GenBank/DDBJ databases">
        <title>Multicomponent nature underlies the extraordinary mechanical properties of spider dragline silk.</title>
        <authorList>
            <person name="Kono N."/>
            <person name="Nakamura H."/>
            <person name="Mori M."/>
            <person name="Yoshida Y."/>
            <person name="Ohtoshi R."/>
            <person name="Malay A.D."/>
            <person name="Moran D.A.P."/>
            <person name="Tomita M."/>
            <person name="Numata K."/>
            <person name="Arakawa K."/>
        </authorList>
    </citation>
    <scope>NUCLEOTIDE SEQUENCE</scope>
</reference>